<sequence>MPYTKLWADDEQRYTGEWAAQMMDRIHLCVATGLLLAGTVVAWATVCEEIDVDFMIAVVAVLGGVFLYFFSFHIFFAYWFTKKSSPIVVLKYLLIVLAGLSVLPCIIILATGMRSVAHFIVFLLLIPLQAYAALIWHKVAEHMIAGKDYKQVGLLCGLRFRIHFEVKE</sequence>
<keyword evidence="1" id="KW-0812">Transmembrane</keyword>
<reference evidence="2" key="1">
    <citation type="submission" date="2023-06" db="EMBL/GenBank/DDBJ databases">
        <authorList>
            <person name="Delattre M."/>
        </authorList>
    </citation>
    <scope>NUCLEOTIDE SEQUENCE</scope>
    <source>
        <strain evidence="2">AF72</strain>
    </source>
</reference>
<name>A0AA36CJN8_9BILA</name>
<organism evidence="2 3">
    <name type="scientific">Mesorhabditis spiculigera</name>
    <dbReference type="NCBI Taxonomy" id="96644"/>
    <lineage>
        <taxon>Eukaryota</taxon>
        <taxon>Metazoa</taxon>
        <taxon>Ecdysozoa</taxon>
        <taxon>Nematoda</taxon>
        <taxon>Chromadorea</taxon>
        <taxon>Rhabditida</taxon>
        <taxon>Rhabditina</taxon>
        <taxon>Rhabditomorpha</taxon>
        <taxon>Rhabditoidea</taxon>
        <taxon>Rhabditidae</taxon>
        <taxon>Mesorhabditinae</taxon>
        <taxon>Mesorhabditis</taxon>
    </lineage>
</organism>
<dbReference type="EMBL" id="CATQJA010002231">
    <property type="protein sequence ID" value="CAJ0570058.1"/>
    <property type="molecule type" value="Genomic_DNA"/>
</dbReference>
<feature type="transmembrane region" description="Helical" evidence="1">
    <location>
        <begin position="52"/>
        <end position="80"/>
    </location>
</feature>
<feature type="transmembrane region" description="Helical" evidence="1">
    <location>
        <begin position="92"/>
        <end position="110"/>
    </location>
</feature>
<evidence type="ECO:0000256" key="1">
    <source>
        <dbReference type="SAM" id="Phobius"/>
    </source>
</evidence>
<evidence type="ECO:0000313" key="3">
    <source>
        <dbReference type="Proteomes" id="UP001177023"/>
    </source>
</evidence>
<keyword evidence="3" id="KW-1185">Reference proteome</keyword>
<evidence type="ECO:0000313" key="2">
    <source>
        <dbReference type="EMBL" id="CAJ0570058.1"/>
    </source>
</evidence>
<dbReference type="AlphaFoldDB" id="A0AA36CJN8"/>
<gene>
    <name evidence="2" type="ORF">MSPICULIGERA_LOCUS8511</name>
</gene>
<feature type="non-terminal residue" evidence="2">
    <location>
        <position position="1"/>
    </location>
</feature>
<comment type="caution">
    <text evidence="2">The sequence shown here is derived from an EMBL/GenBank/DDBJ whole genome shotgun (WGS) entry which is preliminary data.</text>
</comment>
<accession>A0AA36CJN8</accession>
<protein>
    <submittedName>
        <fullName evidence="2">Uncharacterized protein</fullName>
    </submittedName>
</protein>
<feature type="transmembrane region" description="Helical" evidence="1">
    <location>
        <begin position="116"/>
        <end position="136"/>
    </location>
</feature>
<proteinExistence type="predicted"/>
<keyword evidence="1" id="KW-1133">Transmembrane helix</keyword>
<dbReference type="Proteomes" id="UP001177023">
    <property type="component" value="Unassembled WGS sequence"/>
</dbReference>
<feature type="transmembrane region" description="Helical" evidence="1">
    <location>
        <begin position="26"/>
        <end position="46"/>
    </location>
</feature>
<keyword evidence="1" id="KW-0472">Membrane</keyword>